<sequence>MAAKDSNQKALVRFEAKGAELKAAAEREEERIAELKKTRGTNGHLQLLGKCWYTKAFNSMFLTLFVSIQQLFPCKICCLCNYWHF</sequence>
<evidence type="ECO:0000313" key="3">
    <source>
        <dbReference type="Proteomes" id="UP001417504"/>
    </source>
</evidence>
<keyword evidence="3" id="KW-1185">Reference proteome</keyword>
<reference evidence="2 3" key="1">
    <citation type="submission" date="2024-01" db="EMBL/GenBank/DDBJ databases">
        <title>Genome assemblies of Stephania.</title>
        <authorList>
            <person name="Yang L."/>
        </authorList>
    </citation>
    <scope>NUCLEOTIDE SEQUENCE [LARGE SCALE GENOMIC DNA]</scope>
    <source>
        <strain evidence="2">QJT</strain>
        <tissue evidence="2">Leaf</tissue>
    </source>
</reference>
<dbReference type="AlphaFoldDB" id="A0AAP0KKQ9"/>
<protein>
    <submittedName>
        <fullName evidence="2">Uncharacterized protein</fullName>
    </submittedName>
</protein>
<evidence type="ECO:0000313" key="2">
    <source>
        <dbReference type="EMBL" id="KAK9153122.1"/>
    </source>
</evidence>
<proteinExistence type="predicted"/>
<dbReference type="EMBL" id="JBBNAE010000001">
    <property type="protein sequence ID" value="KAK9153122.1"/>
    <property type="molecule type" value="Genomic_DNA"/>
</dbReference>
<organism evidence="2 3">
    <name type="scientific">Stephania japonica</name>
    <dbReference type="NCBI Taxonomy" id="461633"/>
    <lineage>
        <taxon>Eukaryota</taxon>
        <taxon>Viridiplantae</taxon>
        <taxon>Streptophyta</taxon>
        <taxon>Embryophyta</taxon>
        <taxon>Tracheophyta</taxon>
        <taxon>Spermatophyta</taxon>
        <taxon>Magnoliopsida</taxon>
        <taxon>Ranunculales</taxon>
        <taxon>Menispermaceae</taxon>
        <taxon>Menispermoideae</taxon>
        <taxon>Cissampelideae</taxon>
        <taxon>Stephania</taxon>
    </lineage>
</organism>
<feature type="coiled-coil region" evidence="1">
    <location>
        <begin position="11"/>
        <end position="38"/>
    </location>
</feature>
<name>A0AAP0KKQ9_9MAGN</name>
<evidence type="ECO:0000256" key="1">
    <source>
        <dbReference type="SAM" id="Coils"/>
    </source>
</evidence>
<comment type="caution">
    <text evidence="2">The sequence shown here is derived from an EMBL/GenBank/DDBJ whole genome shotgun (WGS) entry which is preliminary data.</text>
</comment>
<keyword evidence="1" id="KW-0175">Coiled coil</keyword>
<gene>
    <name evidence="2" type="ORF">Sjap_000602</name>
</gene>
<dbReference type="Proteomes" id="UP001417504">
    <property type="component" value="Unassembled WGS sequence"/>
</dbReference>
<accession>A0AAP0KKQ9</accession>